<feature type="transmembrane region" description="Helical" evidence="9">
    <location>
        <begin position="459"/>
        <end position="482"/>
    </location>
</feature>
<feature type="transmembrane region" description="Helical" evidence="9">
    <location>
        <begin position="365"/>
        <end position="388"/>
    </location>
</feature>
<organism evidence="10 11">
    <name type="scientific">Fictibacillus phosphorivorans</name>
    <dbReference type="NCBI Taxonomy" id="1221500"/>
    <lineage>
        <taxon>Bacteria</taxon>
        <taxon>Bacillati</taxon>
        <taxon>Bacillota</taxon>
        <taxon>Bacilli</taxon>
        <taxon>Bacillales</taxon>
        <taxon>Fictibacillaceae</taxon>
        <taxon>Fictibacillus</taxon>
    </lineage>
</organism>
<feature type="transmembrane region" description="Helical" evidence="9">
    <location>
        <begin position="126"/>
        <end position="148"/>
    </location>
</feature>
<dbReference type="GO" id="GO:0008514">
    <property type="term" value="F:organic anion transmembrane transporter activity"/>
    <property type="evidence" value="ECO:0007669"/>
    <property type="project" value="UniProtKB-ARBA"/>
</dbReference>
<dbReference type="PANTHER" id="PTHR10283:SF82">
    <property type="entry name" value="SOLUTE CARRIER FAMILY 13 MEMBER 2"/>
    <property type="match status" value="1"/>
</dbReference>
<evidence type="ECO:0000256" key="5">
    <source>
        <dbReference type="ARBA" id="ARBA00022847"/>
    </source>
</evidence>
<evidence type="ECO:0000256" key="8">
    <source>
        <dbReference type="ARBA" id="ARBA00031174"/>
    </source>
</evidence>
<comment type="similarity">
    <text evidence="2">Belongs to the SLC13A/DASS transporter (TC 2.A.47) family. NADC subfamily.</text>
</comment>
<evidence type="ECO:0000256" key="2">
    <source>
        <dbReference type="ARBA" id="ARBA00006772"/>
    </source>
</evidence>
<feature type="transmembrane region" description="Helical" evidence="9">
    <location>
        <begin position="310"/>
        <end position="328"/>
    </location>
</feature>
<accession>A0A163PVE5</accession>
<dbReference type="GO" id="GO:0015293">
    <property type="term" value="F:symporter activity"/>
    <property type="evidence" value="ECO:0007669"/>
    <property type="project" value="UniProtKB-KW"/>
</dbReference>
<evidence type="ECO:0000256" key="6">
    <source>
        <dbReference type="ARBA" id="ARBA00022989"/>
    </source>
</evidence>
<dbReference type="InterPro" id="IPR001898">
    <property type="entry name" value="SLC13A/DASS"/>
</dbReference>
<feature type="transmembrane region" description="Helical" evidence="9">
    <location>
        <begin position="287"/>
        <end position="304"/>
    </location>
</feature>
<feature type="transmembrane region" description="Helical" evidence="9">
    <location>
        <begin position="94"/>
        <end position="114"/>
    </location>
</feature>
<dbReference type="AlphaFoldDB" id="A0A163PVE5"/>
<dbReference type="Pfam" id="PF00939">
    <property type="entry name" value="Na_sulph_symp"/>
    <property type="match status" value="1"/>
</dbReference>
<dbReference type="RefSeq" id="WP_066245309.1">
    <property type="nucleotide sequence ID" value="NZ_LRFC01000038.1"/>
</dbReference>
<gene>
    <name evidence="10" type="ORF">AWM68_13890</name>
</gene>
<dbReference type="PANTHER" id="PTHR10283">
    <property type="entry name" value="SOLUTE CARRIER FAMILY 13 MEMBER"/>
    <property type="match status" value="1"/>
</dbReference>
<feature type="transmembrane region" description="Helical" evidence="9">
    <location>
        <begin position="395"/>
        <end position="415"/>
    </location>
</feature>
<feature type="transmembrane region" description="Helical" evidence="9">
    <location>
        <begin position="189"/>
        <end position="211"/>
    </location>
</feature>
<feature type="transmembrane region" description="Helical" evidence="9">
    <location>
        <begin position="27"/>
        <end position="44"/>
    </location>
</feature>
<feature type="transmembrane region" description="Helical" evidence="9">
    <location>
        <begin position="335"/>
        <end position="353"/>
    </location>
</feature>
<dbReference type="GO" id="GO:1905039">
    <property type="term" value="P:carboxylic acid transmembrane transport"/>
    <property type="evidence" value="ECO:0007669"/>
    <property type="project" value="UniProtKB-ARBA"/>
</dbReference>
<protein>
    <recommendedName>
        <fullName evidence="3">Sodium-dependent dicarboxylate transporter SdcS</fullName>
    </recommendedName>
    <alternativeName>
        <fullName evidence="8">Na(+)/dicarboxylate symporter</fullName>
    </alternativeName>
</protein>
<dbReference type="OrthoDB" id="2339361at2"/>
<evidence type="ECO:0000313" key="10">
    <source>
        <dbReference type="EMBL" id="KZE64191.1"/>
    </source>
</evidence>
<evidence type="ECO:0000256" key="3">
    <source>
        <dbReference type="ARBA" id="ARBA00020150"/>
    </source>
</evidence>
<keyword evidence="4 9" id="KW-0812">Transmembrane</keyword>
<keyword evidence="6 9" id="KW-1133">Transmembrane helix</keyword>
<keyword evidence="5" id="KW-0769">Symport</keyword>
<keyword evidence="11" id="KW-1185">Reference proteome</keyword>
<dbReference type="Proteomes" id="UP000076567">
    <property type="component" value="Unassembled WGS sequence"/>
</dbReference>
<comment type="caution">
    <text evidence="10">The sequence shown here is derived from an EMBL/GenBank/DDBJ whole genome shotgun (WGS) entry which is preliminary data.</text>
</comment>
<feature type="transmembrane region" description="Helical" evidence="9">
    <location>
        <begin position="56"/>
        <end position="88"/>
    </location>
</feature>
<evidence type="ECO:0000313" key="11">
    <source>
        <dbReference type="Proteomes" id="UP000076567"/>
    </source>
</evidence>
<evidence type="ECO:0000256" key="7">
    <source>
        <dbReference type="ARBA" id="ARBA00023136"/>
    </source>
</evidence>
<sequence>MSSPKPRANIEPVTGSSAVTKNHIKKTLVLILGVALAAIVYKILPAEYAEPARIMLAFLVLSVFYWTFEPVPLGLTALLLLVLMLVFHVVSTDIVYSGFSSPAVFLIIGGMMLAKGVNDTPLARRVAYIFLAKWGGSAKGLLASIMIIPQIQSFFIPAAAVRTTLLLPVALMSLDTIGERGNGNLKKMILLGVAFGGTISGTAVMTAAIGNILTVELLKEFVGIKITYLQWFLYTFPLWLALIPVAWLLLIKKFPLTDKEKEFPHLKAEMGKKLENLGKMNSQEKRCLVILISIVSLWLTEPFHGLHPSVPALIGVILMALPIIGCTTWNNLIKINFDTVLLMGVTLSLGYAFNESGAAKLVGESLSAGWIIELLRSPLIAVAIVLIITHILHLAVANVSTAVVTLIPIFIGLAAKAGADPALICITASLACLHGYILVVEATPNIIVHSSGEIEQKEFLIPGVILTLIMSIFTIFLAATWWKWIGFL</sequence>
<dbReference type="GO" id="GO:0005886">
    <property type="term" value="C:plasma membrane"/>
    <property type="evidence" value="ECO:0007669"/>
    <property type="project" value="TreeGrafter"/>
</dbReference>
<evidence type="ECO:0000256" key="1">
    <source>
        <dbReference type="ARBA" id="ARBA00004141"/>
    </source>
</evidence>
<dbReference type="NCBIfam" id="TIGR00785">
    <property type="entry name" value="dass"/>
    <property type="match status" value="1"/>
</dbReference>
<keyword evidence="5" id="KW-0813">Transport</keyword>
<name>A0A163PVE5_9BACL</name>
<evidence type="ECO:0000256" key="9">
    <source>
        <dbReference type="SAM" id="Phobius"/>
    </source>
</evidence>
<keyword evidence="7 9" id="KW-0472">Membrane</keyword>
<comment type="subcellular location">
    <subcellularLocation>
        <location evidence="1">Membrane</location>
        <topology evidence="1">Multi-pass membrane protein</topology>
    </subcellularLocation>
</comment>
<feature type="transmembrane region" description="Helical" evidence="9">
    <location>
        <begin position="421"/>
        <end position="439"/>
    </location>
</feature>
<evidence type="ECO:0000256" key="4">
    <source>
        <dbReference type="ARBA" id="ARBA00022692"/>
    </source>
</evidence>
<feature type="transmembrane region" description="Helical" evidence="9">
    <location>
        <begin position="231"/>
        <end position="251"/>
    </location>
</feature>
<dbReference type="EMBL" id="LRFC01000038">
    <property type="protein sequence ID" value="KZE64191.1"/>
    <property type="molecule type" value="Genomic_DNA"/>
</dbReference>
<reference evidence="11" key="1">
    <citation type="submission" date="2016-01" db="EMBL/GenBank/DDBJ databases">
        <title>Draft genome of Chromobacterium sp. F49.</title>
        <authorList>
            <person name="Hong K.W."/>
        </authorList>
    </citation>
    <scope>NUCLEOTIDE SEQUENCE [LARGE SCALE GENOMIC DNA]</scope>
    <source>
        <strain evidence="11">P7IIIA</strain>
    </source>
</reference>
<proteinExistence type="inferred from homology"/>